<accession>A0A6A6EG02</accession>
<reference evidence="2" key="1">
    <citation type="journal article" date="2020" name="Stud. Mycol.">
        <title>101 Dothideomycetes genomes: a test case for predicting lifestyles and emergence of pathogens.</title>
        <authorList>
            <person name="Haridas S."/>
            <person name="Albert R."/>
            <person name="Binder M."/>
            <person name="Bloem J."/>
            <person name="Labutti K."/>
            <person name="Salamov A."/>
            <person name="Andreopoulos B."/>
            <person name="Baker S."/>
            <person name="Barry K."/>
            <person name="Bills G."/>
            <person name="Bluhm B."/>
            <person name="Cannon C."/>
            <person name="Castanera R."/>
            <person name="Culley D."/>
            <person name="Daum C."/>
            <person name="Ezra D."/>
            <person name="Gonzalez J."/>
            <person name="Henrissat B."/>
            <person name="Kuo A."/>
            <person name="Liang C."/>
            <person name="Lipzen A."/>
            <person name="Lutzoni F."/>
            <person name="Magnuson J."/>
            <person name="Mondo S."/>
            <person name="Nolan M."/>
            <person name="Ohm R."/>
            <person name="Pangilinan J."/>
            <person name="Park H.-J."/>
            <person name="Ramirez L."/>
            <person name="Alfaro M."/>
            <person name="Sun H."/>
            <person name="Tritt A."/>
            <person name="Yoshinaga Y."/>
            <person name="Zwiers L.-H."/>
            <person name="Turgeon B."/>
            <person name="Goodwin S."/>
            <person name="Spatafora J."/>
            <person name="Crous P."/>
            <person name="Grigoriev I."/>
        </authorList>
    </citation>
    <scope>NUCLEOTIDE SEQUENCE</scope>
    <source>
        <strain evidence="2">CBS 207.26</strain>
    </source>
</reference>
<evidence type="ECO:0000256" key="1">
    <source>
        <dbReference type="SAM" id="MobiDB-lite"/>
    </source>
</evidence>
<keyword evidence="3" id="KW-1185">Reference proteome</keyword>
<evidence type="ECO:0000313" key="2">
    <source>
        <dbReference type="EMBL" id="KAF2189479.1"/>
    </source>
</evidence>
<name>A0A6A6EG02_9PEZI</name>
<evidence type="ECO:0000313" key="3">
    <source>
        <dbReference type="Proteomes" id="UP000800200"/>
    </source>
</evidence>
<dbReference type="Proteomes" id="UP000800200">
    <property type="component" value="Unassembled WGS sequence"/>
</dbReference>
<feature type="compositionally biased region" description="Polar residues" evidence="1">
    <location>
        <begin position="1"/>
        <end position="11"/>
    </location>
</feature>
<proteinExistence type="predicted"/>
<dbReference type="AlphaFoldDB" id="A0A6A6EG02"/>
<dbReference type="EMBL" id="ML994620">
    <property type="protein sequence ID" value="KAF2189479.1"/>
    <property type="molecule type" value="Genomic_DNA"/>
</dbReference>
<gene>
    <name evidence="2" type="ORF">K469DRAFT_682923</name>
</gene>
<organism evidence="2 3">
    <name type="scientific">Zopfia rhizophila CBS 207.26</name>
    <dbReference type="NCBI Taxonomy" id="1314779"/>
    <lineage>
        <taxon>Eukaryota</taxon>
        <taxon>Fungi</taxon>
        <taxon>Dikarya</taxon>
        <taxon>Ascomycota</taxon>
        <taxon>Pezizomycotina</taxon>
        <taxon>Dothideomycetes</taxon>
        <taxon>Dothideomycetes incertae sedis</taxon>
        <taxon>Zopfiaceae</taxon>
        <taxon>Zopfia</taxon>
    </lineage>
</organism>
<sequence length="168" mass="19089">MLKPTENSSGTYPFFGAAETGAPKSPKARGEEPWRPQSLTRGSALETWKQDSADKVAANQLIGTHVESYGLNDEKQSQKFRLVLQELVLVCKSREIRRGQQRGQQSVERNYGCIREMNTVGIRATILLYKDENLNLEKNWSWFLKAFDHSFEIAEMAVDDLIAQLILL</sequence>
<protein>
    <submittedName>
        <fullName evidence="2">Uncharacterized protein</fullName>
    </submittedName>
</protein>
<feature type="region of interest" description="Disordered" evidence="1">
    <location>
        <begin position="1"/>
        <end position="39"/>
    </location>
</feature>